<evidence type="ECO:0000259" key="1">
    <source>
        <dbReference type="Pfam" id="PF12530"/>
    </source>
</evidence>
<dbReference type="RefSeq" id="XP_052755876.1">
    <property type="nucleotide sequence ID" value="XM_052899916.1"/>
</dbReference>
<gene>
    <name evidence="3" type="primary">LOC113515764</name>
</gene>
<dbReference type="InterPro" id="IPR016024">
    <property type="entry name" value="ARM-type_fold"/>
</dbReference>
<evidence type="ECO:0000313" key="3">
    <source>
        <dbReference type="RefSeq" id="XP_052755876.1"/>
    </source>
</evidence>
<organism evidence="2 3">
    <name type="scientific">Galleria mellonella</name>
    <name type="common">Greater wax moth</name>
    <dbReference type="NCBI Taxonomy" id="7137"/>
    <lineage>
        <taxon>Eukaryota</taxon>
        <taxon>Metazoa</taxon>
        <taxon>Ecdysozoa</taxon>
        <taxon>Arthropoda</taxon>
        <taxon>Hexapoda</taxon>
        <taxon>Insecta</taxon>
        <taxon>Pterygota</taxon>
        <taxon>Neoptera</taxon>
        <taxon>Endopterygota</taxon>
        <taxon>Lepidoptera</taxon>
        <taxon>Glossata</taxon>
        <taxon>Ditrysia</taxon>
        <taxon>Pyraloidea</taxon>
        <taxon>Pyralidae</taxon>
        <taxon>Galleriinae</taxon>
        <taxon>Galleria</taxon>
    </lineage>
</organism>
<dbReference type="PANTHER" id="PTHR16212">
    <property type="entry name" value="FOCADHESIN FAMILY MEMBER"/>
    <property type="match status" value="1"/>
</dbReference>
<dbReference type="Proteomes" id="UP001652740">
    <property type="component" value="Unplaced"/>
</dbReference>
<protein>
    <submittedName>
        <fullName evidence="3">Focadhesin isoform X1</fullName>
    </submittedName>
</protein>
<feature type="domain" description="DUF3730" evidence="1">
    <location>
        <begin position="472"/>
        <end position="711"/>
    </location>
</feature>
<dbReference type="GeneID" id="113515764"/>
<sequence length="1229" mass="137054">MDEIEYKLNTKNSVLIVNAIDKLINTIKSKYKVGERQKFVLENEELKFLRDKCSSKEAMVSLTACQGLLALVELGVLEIGHTMSTVITLLPSAHNVSAIISTMAGLLILDLKSRLVPGQPYKCQFSLKSPKHPFITVLEKNKNAEDDVLVQMQALCTHPDYIVSSNSLELLRSVFLWLTCNPQHGSGVRPWQLLLSLPQSTAQSTLLLACLSCQQVCNPDLIERAFAAYSVVTDAAVYRQNGESVMALLPMLARISNELIKHGRDPRSCYTLIERCFALEAPELRTVAGLVVSLLAENLNISSALHLHELFNLCLNIINKYEHSTVSLNVFVALSLQWLNLPSCLTSDALKAASKILDIYQANVKEDTRLHMPNLKANKIFQSLLYTDSHLSVTFKLNEIWERVRDNPDKLSGWFDSIESVDELLKYELLPFLLGLCMERRKEDWFEEVVLRALRVVIELVGARKEVSVMVLPLLTYKIANDRSPRVKLECLRALPKLAKYKENVPRIVAVLNKLKTGKGAPTSFLVMLYSSLAETQVRCFPYLQEMLVDPGTGRPDELKWEVEVARATAVERICEIRYIGTLSSSTWPSSHGLELVSTISSILNRCSGGGGGGGGGGLVAAGRALAALAALWRGAAVAPAGSWRALQPRLHAHRRPALHASLCKLLSEVPALRVQTPEYDKLVSDTARKLWSYIAESNHPEVVEAACDALAGYKIDDYKLKDIPEVYRRTVKLPASYCKTPADAARKPEDVLDYVPSEVWPEVFRYTNQAALAGVGRLARRLIERELRGLRGGAYQLDGRPEPPIPSPAVLHHNSVLRGLLQCFRTQVTSPSYEFPDTVLLAILQTLAEEYPKPFPPMDLCFLHEAVHRGGGWRHGCTLLAAAQAHTTPSARRFLENYLHGIVPGTSDDSDIMTMFEILPILCRGMPPNTIRAPVERCLSYSFSAIAKVRSKGADEEGGMFVKQLAMIQQCLECERIHDANRTLLSQIVENYFSIITDDNVAWAAYVRTCGSLSSKYLERMTSPSSWWETSAELLRKAAAIRCAAALSSCSLVWLNELIDAQAQDVTGQEFSLQCMIAPLKAAKPDDPSTREWFMQLMARTQVAFNETEDRSAKLYLCDVFILSVVMLCGHWALCPDAVQQLTASARRALLPAACVALLAREAWTDCTLHMLEWLYHTRDSVGDPETAMWCQRALLALRHTYHFAHNKIWTKLESHFGNQSVTYDIKV</sequence>
<dbReference type="SUPFAM" id="SSF48371">
    <property type="entry name" value="ARM repeat"/>
    <property type="match status" value="1"/>
</dbReference>
<dbReference type="Pfam" id="PF12530">
    <property type="entry name" value="DUF3730"/>
    <property type="match status" value="1"/>
</dbReference>
<dbReference type="InterPro" id="IPR045163">
    <property type="entry name" value="Focadhesin/RST1"/>
</dbReference>
<evidence type="ECO:0000313" key="2">
    <source>
        <dbReference type="Proteomes" id="UP001652740"/>
    </source>
</evidence>
<name>A0ABM3MX09_GALME</name>
<proteinExistence type="predicted"/>
<keyword evidence="2" id="KW-1185">Reference proteome</keyword>
<dbReference type="InterPro" id="IPR022542">
    <property type="entry name" value="FOCAD/RST1_DUF3730"/>
</dbReference>
<reference evidence="3" key="1">
    <citation type="submission" date="2025-08" db="UniProtKB">
        <authorList>
            <consortium name="RefSeq"/>
        </authorList>
    </citation>
    <scope>IDENTIFICATION</scope>
    <source>
        <tissue evidence="3">Whole larvae</tissue>
    </source>
</reference>
<dbReference type="PANTHER" id="PTHR16212:SF4">
    <property type="entry name" value="FOCADHESIN"/>
    <property type="match status" value="1"/>
</dbReference>
<accession>A0ABM3MX09</accession>